<evidence type="ECO:0000256" key="1">
    <source>
        <dbReference type="SAM" id="MobiDB-lite"/>
    </source>
</evidence>
<dbReference type="OrthoDB" id="2839093at2"/>
<proteinExistence type="predicted"/>
<feature type="chain" id="PRO_5021894079" evidence="2">
    <location>
        <begin position="24"/>
        <end position="192"/>
    </location>
</feature>
<keyword evidence="5" id="KW-1185">Reference proteome</keyword>
<dbReference type="Gene3D" id="3.10.450.50">
    <property type="match status" value="1"/>
</dbReference>
<accession>A0A544TE12</accession>
<dbReference type="AlphaFoldDB" id="A0A544TE12"/>
<dbReference type="SUPFAM" id="SSF54427">
    <property type="entry name" value="NTF2-like"/>
    <property type="match status" value="1"/>
</dbReference>
<dbReference type="Proteomes" id="UP000317316">
    <property type="component" value="Unassembled WGS sequence"/>
</dbReference>
<feature type="compositionally biased region" description="Polar residues" evidence="1">
    <location>
        <begin position="25"/>
        <end position="42"/>
    </location>
</feature>
<dbReference type="EMBL" id="VDGH01000002">
    <property type="protein sequence ID" value="TQR15708.1"/>
    <property type="molecule type" value="Genomic_DNA"/>
</dbReference>
<dbReference type="InterPro" id="IPR027843">
    <property type="entry name" value="DUF4440"/>
</dbReference>
<dbReference type="Pfam" id="PF14534">
    <property type="entry name" value="DUF4440"/>
    <property type="match status" value="1"/>
</dbReference>
<name>A0A544TE12_9BACI</name>
<feature type="domain" description="DUF4440" evidence="3">
    <location>
        <begin position="77"/>
        <end position="179"/>
    </location>
</feature>
<organism evidence="4 5">
    <name type="scientific">Psychrobacillus lasiicapitis</name>
    <dbReference type="NCBI Taxonomy" id="1636719"/>
    <lineage>
        <taxon>Bacteria</taxon>
        <taxon>Bacillati</taxon>
        <taxon>Bacillota</taxon>
        <taxon>Bacilli</taxon>
        <taxon>Bacillales</taxon>
        <taxon>Bacillaceae</taxon>
        <taxon>Psychrobacillus</taxon>
    </lineage>
</organism>
<evidence type="ECO:0000313" key="5">
    <source>
        <dbReference type="Proteomes" id="UP000317316"/>
    </source>
</evidence>
<feature type="compositionally biased region" description="Basic and acidic residues" evidence="1">
    <location>
        <begin position="43"/>
        <end position="52"/>
    </location>
</feature>
<keyword evidence="2" id="KW-0732">Signal</keyword>
<evidence type="ECO:0000313" key="4">
    <source>
        <dbReference type="EMBL" id="TQR15708.1"/>
    </source>
</evidence>
<feature type="signal peptide" evidence="2">
    <location>
        <begin position="1"/>
        <end position="23"/>
    </location>
</feature>
<evidence type="ECO:0000259" key="3">
    <source>
        <dbReference type="Pfam" id="PF14534"/>
    </source>
</evidence>
<dbReference type="PROSITE" id="PS51257">
    <property type="entry name" value="PROKAR_LIPOPROTEIN"/>
    <property type="match status" value="1"/>
</dbReference>
<dbReference type="RefSeq" id="WP_142537432.1">
    <property type="nucleotide sequence ID" value="NZ_BMIE01000001.1"/>
</dbReference>
<dbReference type="InterPro" id="IPR032710">
    <property type="entry name" value="NTF2-like_dom_sf"/>
</dbReference>
<sequence>MKIIHTLAIATIALLLAACNSNEDTNTNTGSVNDVAPTNTQKTTDHGASDKSEVGFEMAGGNIEEATNVPAKEKEAILKAFDEYMEAFNEEDINRYMNTISKNPEGFNYDDEKVVVEQTFNDYDTIRTADNPTIIKYDKTHAQVFANIHIALEQPDTGAKLERDGRQVTVFVKEDGKWLVTSVYFIGDTATE</sequence>
<reference evidence="4 5" key="1">
    <citation type="submission" date="2019-05" db="EMBL/GenBank/DDBJ databases">
        <title>Psychrobacillus vulpis sp. nov., a new species isolated from feces of a red fox that inhabits in The Tablas de Daimiel Natural Park, Albacete, Spain.</title>
        <authorList>
            <person name="Rodriguez M."/>
            <person name="Reina J.C."/>
            <person name="Bejar V."/>
            <person name="Llamas I."/>
        </authorList>
    </citation>
    <scope>NUCLEOTIDE SEQUENCE [LARGE SCALE GENOMIC DNA]</scope>
    <source>
        <strain evidence="4 5">NEAU-3TGS17</strain>
    </source>
</reference>
<protein>
    <submittedName>
        <fullName evidence="4">Nuclear transport factor 2 family protein</fullName>
    </submittedName>
</protein>
<comment type="caution">
    <text evidence="4">The sequence shown here is derived from an EMBL/GenBank/DDBJ whole genome shotgun (WGS) entry which is preliminary data.</text>
</comment>
<feature type="region of interest" description="Disordered" evidence="1">
    <location>
        <begin position="25"/>
        <end position="52"/>
    </location>
</feature>
<evidence type="ECO:0000256" key="2">
    <source>
        <dbReference type="SAM" id="SignalP"/>
    </source>
</evidence>
<gene>
    <name evidence="4" type="ORF">FG382_03095</name>
</gene>